<dbReference type="STRING" id="1202724.AM493_18645"/>
<comment type="caution">
    <text evidence="2">The sequence shown here is derived from an EMBL/GenBank/DDBJ whole genome shotgun (WGS) entry which is preliminary data.</text>
</comment>
<dbReference type="PATRIC" id="fig|1202724.3.peg.3870"/>
<feature type="signal peptide" evidence="1">
    <location>
        <begin position="1"/>
        <end position="20"/>
    </location>
</feature>
<dbReference type="AlphaFoldDB" id="A0A0M9VJJ9"/>
<feature type="chain" id="PRO_5005839303" description="Lipocalin-like domain-containing protein" evidence="1">
    <location>
        <begin position="21"/>
        <end position="153"/>
    </location>
</feature>
<reference evidence="2 3" key="1">
    <citation type="submission" date="2015-08" db="EMBL/GenBank/DDBJ databases">
        <title>Whole genome sequence of Flavobacterium akiainvivens IK-1T, from decaying Wikstroemia oahuensis, an endemic Hawaiian shrub.</title>
        <authorList>
            <person name="Wan X."/>
            <person name="Hou S."/>
            <person name="Saito J."/>
            <person name="Donachie S."/>
        </authorList>
    </citation>
    <scope>NUCLEOTIDE SEQUENCE [LARGE SCALE GENOMIC DNA]</scope>
    <source>
        <strain evidence="2 3">IK-1</strain>
    </source>
</reference>
<evidence type="ECO:0008006" key="4">
    <source>
        <dbReference type="Google" id="ProtNLM"/>
    </source>
</evidence>
<evidence type="ECO:0000256" key="1">
    <source>
        <dbReference type="SAM" id="SignalP"/>
    </source>
</evidence>
<keyword evidence="3" id="KW-1185">Reference proteome</keyword>
<accession>A0A0M9VJJ9</accession>
<gene>
    <name evidence="2" type="ORF">AM493_18645</name>
</gene>
<dbReference type="Proteomes" id="UP000037755">
    <property type="component" value="Unassembled WGS sequence"/>
</dbReference>
<organism evidence="2 3">
    <name type="scientific">Flavobacterium akiainvivens</name>
    <dbReference type="NCBI Taxonomy" id="1202724"/>
    <lineage>
        <taxon>Bacteria</taxon>
        <taxon>Pseudomonadati</taxon>
        <taxon>Bacteroidota</taxon>
        <taxon>Flavobacteriia</taxon>
        <taxon>Flavobacteriales</taxon>
        <taxon>Flavobacteriaceae</taxon>
        <taxon>Flavobacterium</taxon>
    </lineage>
</organism>
<sequence length="153" mass="17320">MKKLIVLFALFAGFTLSAQAITEEDLLGDWTLRKISLMGNLADLKTGEVQVSDEFAKEKGQTKEALAEQFKKRLPGMQGSLLFISGRRMQYQIGSKDLSIGTYVFVQEGEKQYLADEYSGTKMLVYFKDGLLYWEVLGNEGLITMAWQRAEQK</sequence>
<dbReference type="RefSeq" id="WP_054409567.1">
    <property type="nucleotide sequence ID" value="NZ_FOYA01000002.1"/>
</dbReference>
<evidence type="ECO:0000313" key="2">
    <source>
        <dbReference type="EMBL" id="KOS07850.1"/>
    </source>
</evidence>
<keyword evidence="1" id="KW-0732">Signal</keyword>
<dbReference type="EMBL" id="LIYD01000005">
    <property type="protein sequence ID" value="KOS07850.1"/>
    <property type="molecule type" value="Genomic_DNA"/>
</dbReference>
<protein>
    <recommendedName>
        <fullName evidence="4">Lipocalin-like domain-containing protein</fullName>
    </recommendedName>
</protein>
<proteinExistence type="predicted"/>
<evidence type="ECO:0000313" key="3">
    <source>
        <dbReference type="Proteomes" id="UP000037755"/>
    </source>
</evidence>
<name>A0A0M9VJJ9_9FLAO</name>